<dbReference type="STRING" id="405671.SAMN05421827_1409"/>
<dbReference type="OrthoDB" id="9769888at2"/>
<dbReference type="InterPro" id="IPR003819">
    <property type="entry name" value="TauD/TfdA-like"/>
</dbReference>
<keyword evidence="6" id="KW-1185">Reference proteome</keyword>
<accession>A0A1G8EK85</accession>
<dbReference type="PANTHER" id="PTHR10696:SF56">
    <property type="entry name" value="TAUD_TFDA-LIKE DOMAIN-CONTAINING PROTEIN"/>
    <property type="match status" value="1"/>
</dbReference>
<organism evidence="5 6">
    <name type="scientific">Pedobacter terrae</name>
    <dbReference type="NCBI Taxonomy" id="405671"/>
    <lineage>
        <taxon>Bacteria</taxon>
        <taxon>Pseudomonadati</taxon>
        <taxon>Bacteroidota</taxon>
        <taxon>Sphingobacteriia</taxon>
        <taxon>Sphingobacteriales</taxon>
        <taxon>Sphingobacteriaceae</taxon>
        <taxon>Pedobacter</taxon>
    </lineage>
</organism>
<keyword evidence="5" id="KW-0223">Dioxygenase</keyword>
<dbReference type="Proteomes" id="UP000199643">
    <property type="component" value="Unassembled WGS sequence"/>
</dbReference>
<evidence type="ECO:0000313" key="6">
    <source>
        <dbReference type="Proteomes" id="UP000199643"/>
    </source>
</evidence>
<evidence type="ECO:0000256" key="3">
    <source>
        <dbReference type="ARBA" id="ARBA00023194"/>
    </source>
</evidence>
<dbReference type="GO" id="GO:0016706">
    <property type="term" value="F:2-oxoglutarate-dependent dioxygenase activity"/>
    <property type="evidence" value="ECO:0007669"/>
    <property type="project" value="UniProtKB-ARBA"/>
</dbReference>
<evidence type="ECO:0000256" key="2">
    <source>
        <dbReference type="ARBA" id="ARBA00023002"/>
    </source>
</evidence>
<dbReference type="SUPFAM" id="SSF51197">
    <property type="entry name" value="Clavaminate synthase-like"/>
    <property type="match status" value="1"/>
</dbReference>
<dbReference type="Gene3D" id="3.60.130.10">
    <property type="entry name" value="Clavaminate synthase-like"/>
    <property type="match status" value="1"/>
</dbReference>
<dbReference type="InterPro" id="IPR050411">
    <property type="entry name" value="AlphaKG_dependent_hydroxylases"/>
</dbReference>
<protein>
    <submittedName>
        <fullName evidence="5">Taurine dioxygenase, alpha-ketoglutarate-dependent</fullName>
    </submittedName>
</protein>
<dbReference type="GO" id="GO:0017000">
    <property type="term" value="P:antibiotic biosynthetic process"/>
    <property type="evidence" value="ECO:0007669"/>
    <property type="project" value="UniProtKB-KW"/>
</dbReference>
<evidence type="ECO:0000313" key="5">
    <source>
        <dbReference type="EMBL" id="SDH70251.1"/>
    </source>
</evidence>
<sequence>MKNFDKSIDTPKWLFKENENLSPLNDGKPFILIDYHQVTYDLNDWLTIEKDLVNKLLLKHGGILFRGFNINTVEKFNTITTSFNSEPIPYMFRSSPRYSLGDHVYLSTTYPSSRKINMHSESSYSYVWGQKIMFCCITEPIEGGETPIADNRLVMRKISNELLKKFDEHGIIYQRTLSPHVSMGWPEVFQTEDRQAVLGICKENDISCNFLNDQELIIRWKRPALAKHPLTGDKIWFNHAFFFNKYSILDEMGLLPDEDIPDDLLPSNTFFGDGSEISHSDYLELRSAYETEKTYFKWKKGDVLLLDNMLTAHGRSPYKGDRKIIVAIMEPTS</sequence>
<reference evidence="6" key="1">
    <citation type="submission" date="2016-10" db="EMBL/GenBank/DDBJ databases">
        <authorList>
            <person name="Varghese N."/>
            <person name="Submissions S."/>
        </authorList>
    </citation>
    <scope>NUCLEOTIDE SEQUENCE [LARGE SCALE GENOMIC DNA]</scope>
    <source>
        <strain evidence="6">DSM 17933</strain>
    </source>
</reference>
<dbReference type="AlphaFoldDB" id="A0A1G8EK85"/>
<dbReference type="Pfam" id="PF02668">
    <property type="entry name" value="TauD"/>
    <property type="match status" value="1"/>
</dbReference>
<dbReference type="InterPro" id="IPR042098">
    <property type="entry name" value="TauD-like_sf"/>
</dbReference>
<dbReference type="RefSeq" id="WP_090505119.1">
    <property type="nucleotide sequence ID" value="NZ_FNCH01000040.1"/>
</dbReference>
<evidence type="ECO:0000256" key="1">
    <source>
        <dbReference type="ARBA" id="ARBA00001954"/>
    </source>
</evidence>
<name>A0A1G8EK85_9SPHI</name>
<keyword evidence="3" id="KW-0045">Antibiotic biosynthesis</keyword>
<comment type="cofactor">
    <cofactor evidence="1">
        <name>Fe(2+)</name>
        <dbReference type="ChEBI" id="CHEBI:29033"/>
    </cofactor>
</comment>
<dbReference type="PANTHER" id="PTHR10696">
    <property type="entry name" value="GAMMA-BUTYROBETAINE HYDROXYLASE-RELATED"/>
    <property type="match status" value="1"/>
</dbReference>
<evidence type="ECO:0000259" key="4">
    <source>
        <dbReference type="Pfam" id="PF02668"/>
    </source>
</evidence>
<gene>
    <name evidence="5" type="ORF">SAMN05421827_1409</name>
</gene>
<feature type="domain" description="TauD/TfdA-like" evidence="4">
    <location>
        <begin position="39"/>
        <end position="324"/>
    </location>
</feature>
<proteinExistence type="predicted"/>
<keyword evidence="2" id="KW-0560">Oxidoreductase</keyword>
<dbReference type="EMBL" id="FNCH01000040">
    <property type="protein sequence ID" value="SDH70251.1"/>
    <property type="molecule type" value="Genomic_DNA"/>
</dbReference>